<evidence type="ECO:0000313" key="2">
    <source>
        <dbReference type="EMBL" id="CAG9289048.1"/>
    </source>
</evidence>
<dbReference type="InterPro" id="IPR050712">
    <property type="entry name" value="NAD(P)H-dep_reductase"/>
</dbReference>
<dbReference type="Pfam" id="PF03358">
    <property type="entry name" value="FMN_red"/>
    <property type="match status" value="1"/>
</dbReference>
<gene>
    <name evidence="2" type="ORF">PTTT1_LOCUS40411</name>
</gene>
<sequence>MSEVQRINKYLLKIIDALFCSSDRRLKLVLPFIRPAQCFDEIGRSADIITQQDAVFCTDLQLAAIMSSPKILKTVVFMGSSRSVTPPWGGDVRLGDRVLKWVESTLQSRKEKLGDEIITHDFSVVDPKDVFAEGGALAEISRGDLTVPTFFLKELPPKAQALKDLINAADCYVVVSPEYNHTVPPALASLMGHFGGSNFSAKPSGIVTYSPGPWGGMRAAMTICNMCHELGCLPVSKLCGLPTVASILNEDGSPIDPSHRMLAQLPGMLTQLEWMAVAMKTQREKTGVF</sequence>
<protein>
    <recommendedName>
        <fullName evidence="1">NADPH-dependent FMN reductase-like domain-containing protein</fullName>
    </recommendedName>
</protein>
<dbReference type="PANTHER" id="PTHR30543">
    <property type="entry name" value="CHROMATE REDUCTASE"/>
    <property type="match status" value="1"/>
</dbReference>
<dbReference type="Proteomes" id="UP000836788">
    <property type="component" value="Chromosome 4"/>
</dbReference>
<dbReference type="PANTHER" id="PTHR30543:SF21">
    <property type="entry name" value="NAD(P)H-DEPENDENT FMN REDUCTASE LOT6"/>
    <property type="match status" value="1"/>
</dbReference>
<dbReference type="InterPro" id="IPR005025">
    <property type="entry name" value="FMN_Rdtase-like_dom"/>
</dbReference>
<dbReference type="EMBL" id="OU594945">
    <property type="protein sequence ID" value="CAG9289048.1"/>
    <property type="molecule type" value="Genomic_DNA"/>
</dbReference>
<dbReference type="Gene3D" id="3.40.50.360">
    <property type="match status" value="1"/>
</dbReference>
<dbReference type="InterPro" id="IPR029039">
    <property type="entry name" value="Flavoprotein-like_sf"/>
</dbReference>
<reference evidence="2" key="1">
    <citation type="submission" date="2022-02" db="EMBL/GenBank/DDBJ databases">
        <authorList>
            <person name="Giguere J D."/>
        </authorList>
    </citation>
    <scope>NUCLEOTIDE SEQUENCE</scope>
    <source>
        <strain evidence="2">CCAP 1055/1</strain>
    </source>
</reference>
<dbReference type="GO" id="GO:0016491">
    <property type="term" value="F:oxidoreductase activity"/>
    <property type="evidence" value="ECO:0007669"/>
    <property type="project" value="InterPro"/>
</dbReference>
<dbReference type="AlphaFoldDB" id="A0A8J9SDT2"/>
<accession>A0A8J9SDT2</accession>
<feature type="domain" description="NADPH-dependent FMN reductase-like" evidence="1">
    <location>
        <begin position="73"/>
        <end position="237"/>
    </location>
</feature>
<proteinExistence type="predicted"/>
<dbReference type="SUPFAM" id="SSF52218">
    <property type="entry name" value="Flavoproteins"/>
    <property type="match status" value="1"/>
</dbReference>
<name>A0A8J9SDT2_PHATR</name>
<dbReference type="GO" id="GO:0010181">
    <property type="term" value="F:FMN binding"/>
    <property type="evidence" value="ECO:0007669"/>
    <property type="project" value="TreeGrafter"/>
</dbReference>
<dbReference type="GO" id="GO:0005829">
    <property type="term" value="C:cytosol"/>
    <property type="evidence" value="ECO:0007669"/>
    <property type="project" value="TreeGrafter"/>
</dbReference>
<organism evidence="2">
    <name type="scientific">Phaeodactylum tricornutum</name>
    <name type="common">Diatom</name>
    <dbReference type="NCBI Taxonomy" id="2850"/>
    <lineage>
        <taxon>Eukaryota</taxon>
        <taxon>Sar</taxon>
        <taxon>Stramenopiles</taxon>
        <taxon>Ochrophyta</taxon>
        <taxon>Bacillariophyta</taxon>
        <taxon>Bacillariophyceae</taxon>
        <taxon>Bacillariophycidae</taxon>
        <taxon>Naviculales</taxon>
        <taxon>Phaeodactylaceae</taxon>
        <taxon>Phaeodactylum</taxon>
    </lineage>
</organism>
<evidence type="ECO:0000259" key="1">
    <source>
        <dbReference type="Pfam" id="PF03358"/>
    </source>
</evidence>